<accession>A0A9D2LW86</accession>
<evidence type="ECO:0000313" key="1">
    <source>
        <dbReference type="EMBL" id="HJB30368.1"/>
    </source>
</evidence>
<dbReference type="AlphaFoldDB" id="A0A9D2LW86"/>
<comment type="caution">
    <text evidence="1">The sequence shown here is derived from an EMBL/GenBank/DDBJ whole genome shotgun (WGS) entry which is preliminary data.</text>
</comment>
<dbReference type="Proteomes" id="UP000823842">
    <property type="component" value="Unassembled WGS sequence"/>
</dbReference>
<dbReference type="Gene3D" id="1.10.10.60">
    <property type="entry name" value="Homeodomain-like"/>
    <property type="match status" value="1"/>
</dbReference>
<sequence length="158" mass="18489">MTESQKKLVETMRFLGYGYRSIANRLGLKRDTVRNYCKSKGLDGRADEFVEAPKPDISVCVCCGVPLVNAPKGRRKKYCSPQCKKMWEAMHPRKNYTHQCIRCGKGFNSASKTQKYCSHDCYIKDRFYREEQMEYVIEKLKKGERVENTPQWIKDLLV</sequence>
<dbReference type="EMBL" id="DWYZ01000316">
    <property type="protein sequence ID" value="HJB30368.1"/>
    <property type="molecule type" value="Genomic_DNA"/>
</dbReference>
<proteinExistence type="predicted"/>
<protein>
    <recommendedName>
        <fullName evidence="3">RNA polymerase subunit sigma-70</fullName>
    </recommendedName>
</protein>
<gene>
    <name evidence="1" type="ORF">IAA06_16465</name>
</gene>
<organism evidence="1 2">
    <name type="scientific">Candidatus Blautia faecavium</name>
    <dbReference type="NCBI Taxonomy" id="2838487"/>
    <lineage>
        <taxon>Bacteria</taxon>
        <taxon>Bacillati</taxon>
        <taxon>Bacillota</taxon>
        <taxon>Clostridia</taxon>
        <taxon>Lachnospirales</taxon>
        <taxon>Lachnospiraceae</taxon>
        <taxon>Blautia</taxon>
    </lineage>
</organism>
<reference evidence="1" key="1">
    <citation type="journal article" date="2021" name="PeerJ">
        <title>Extensive microbial diversity within the chicken gut microbiome revealed by metagenomics and culture.</title>
        <authorList>
            <person name="Gilroy R."/>
            <person name="Ravi A."/>
            <person name="Getino M."/>
            <person name="Pursley I."/>
            <person name="Horton D.L."/>
            <person name="Alikhan N.F."/>
            <person name="Baker D."/>
            <person name="Gharbi K."/>
            <person name="Hall N."/>
            <person name="Watson M."/>
            <person name="Adriaenssens E.M."/>
            <person name="Foster-Nyarko E."/>
            <person name="Jarju S."/>
            <person name="Secka A."/>
            <person name="Antonio M."/>
            <person name="Oren A."/>
            <person name="Chaudhuri R.R."/>
            <person name="La Ragione R."/>
            <person name="Hildebrand F."/>
            <person name="Pallen M.J."/>
        </authorList>
    </citation>
    <scope>NUCLEOTIDE SEQUENCE</scope>
    <source>
        <strain evidence="1">ChiSjej1B19-5720</strain>
    </source>
</reference>
<evidence type="ECO:0000313" key="2">
    <source>
        <dbReference type="Proteomes" id="UP000823842"/>
    </source>
</evidence>
<name>A0A9D2LW86_9FIRM</name>
<reference evidence="1" key="2">
    <citation type="submission" date="2021-04" db="EMBL/GenBank/DDBJ databases">
        <authorList>
            <person name="Gilroy R."/>
        </authorList>
    </citation>
    <scope>NUCLEOTIDE SEQUENCE</scope>
    <source>
        <strain evidence="1">ChiSjej1B19-5720</strain>
    </source>
</reference>
<evidence type="ECO:0008006" key="3">
    <source>
        <dbReference type="Google" id="ProtNLM"/>
    </source>
</evidence>